<comment type="caution">
    <text evidence="2">The sequence shown here is derived from an EMBL/GenBank/DDBJ whole genome shotgun (WGS) entry which is preliminary data.</text>
</comment>
<proteinExistence type="predicted"/>
<sequence length="255" mass="26841">MHLFGFLGQLPLTPPSVIVTGATGGTGSLLYKQLKADPRVGMVRAFIYNTSTAHEDAQKILNCTICDASEGIYYGDVTVPATLTPAFAGVDTVAIAVGAPGGSDEDEQKAIEFIGVENQVKALVASGSSPMSEKRVVLCSSMGTTDPNPKPFMGGPILFWKLNAEAFLMSSGIGNVIVKPCGIEGKYGPGEKELIVGHDDTLPHYGAISRLDVARVMAEAVAERASGLRFDICIGKGEPTTDLSALLVAARWPWQ</sequence>
<dbReference type="PANTHER" id="PTHR15020:SF43">
    <property type="entry name" value="NAD(P)-BINDING DOMAIN-CONTAINING PROTEIN"/>
    <property type="match status" value="1"/>
</dbReference>
<dbReference type="PANTHER" id="PTHR15020">
    <property type="entry name" value="FLAVIN REDUCTASE-RELATED"/>
    <property type="match status" value="1"/>
</dbReference>
<dbReference type="InterPro" id="IPR016040">
    <property type="entry name" value="NAD(P)-bd_dom"/>
</dbReference>
<dbReference type="Gene3D" id="3.40.50.720">
    <property type="entry name" value="NAD(P)-binding Rossmann-like Domain"/>
    <property type="match status" value="1"/>
</dbReference>
<feature type="domain" description="NAD(P)-binding" evidence="1">
    <location>
        <begin position="21"/>
        <end position="223"/>
    </location>
</feature>
<evidence type="ECO:0000259" key="1">
    <source>
        <dbReference type="Pfam" id="PF13460"/>
    </source>
</evidence>
<keyword evidence="3" id="KW-1185">Reference proteome</keyword>
<evidence type="ECO:0000313" key="2">
    <source>
        <dbReference type="EMBL" id="KOO26230.1"/>
    </source>
</evidence>
<dbReference type="Proteomes" id="UP000037460">
    <property type="component" value="Unassembled WGS sequence"/>
</dbReference>
<dbReference type="OrthoDB" id="419598at2759"/>
<reference evidence="3" key="1">
    <citation type="journal article" date="2015" name="PLoS Genet.">
        <title>Genome Sequence and Transcriptome Analyses of Chrysochromulina tobin: Metabolic Tools for Enhanced Algal Fitness in the Prominent Order Prymnesiales (Haptophyceae).</title>
        <authorList>
            <person name="Hovde B.T."/>
            <person name="Deodato C.R."/>
            <person name="Hunsperger H.M."/>
            <person name="Ryken S.A."/>
            <person name="Yost W."/>
            <person name="Jha R.K."/>
            <person name="Patterson J."/>
            <person name="Monnat R.J. Jr."/>
            <person name="Barlow S.B."/>
            <person name="Starkenburg S.R."/>
            <person name="Cattolico R.A."/>
        </authorList>
    </citation>
    <scope>NUCLEOTIDE SEQUENCE</scope>
    <source>
        <strain evidence="3">CCMP291</strain>
    </source>
</reference>
<dbReference type="AlphaFoldDB" id="A0A0M0JIB6"/>
<accession>A0A0M0JIB6</accession>
<dbReference type="InterPro" id="IPR036291">
    <property type="entry name" value="NAD(P)-bd_dom_sf"/>
</dbReference>
<dbReference type="EMBL" id="JWZX01002880">
    <property type="protein sequence ID" value="KOO26230.1"/>
    <property type="molecule type" value="Genomic_DNA"/>
</dbReference>
<protein>
    <submittedName>
        <fullName evidence="2">NAD-dependent epimerase dehydratase</fullName>
    </submittedName>
</protein>
<organism evidence="2 3">
    <name type="scientific">Chrysochromulina tobinii</name>
    <dbReference type="NCBI Taxonomy" id="1460289"/>
    <lineage>
        <taxon>Eukaryota</taxon>
        <taxon>Haptista</taxon>
        <taxon>Haptophyta</taxon>
        <taxon>Prymnesiophyceae</taxon>
        <taxon>Prymnesiales</taxon>
        <taxon>Chrysochromulinaceae</taxon>
        <taxon>Chrysochromulina</taxon>
    </lineage>
</organism>
<name>A0A0M0JIB6_9EUKA</name>
<gene>
    <name evidence="2" type="ORF">Ctob_002904</name>
</gene>
<evidence type="ECO:0000313" key="3">
    <source>
        <dbReference type="Proteomes" id="UP000037460"/>
    </source>
</evidence>
<dbReference type="Pfam" id="PF13460">
    <property type="entry name" value="NAD_binding_10"/>
    <property type="match status" value="1"/>
</dbReference>
<dbReference type="SUPFAM" id="SSF51735">
    <property type="entry name" value="NAD(P)-binding Rossmann-fold domains"/>
    <property type="match status" value="1"/>
</dbReference>